<reference evidence="1" key="1">
    <citation type="journal article" date="2020" name="Stud. Mycol.">
        <title>101 Dothideomycetes genomes: a test case for predicting lifestyles and emergence of pathogens.</title>
        <authorList>
            <person name="Haridas S."/>
            <person name="Albert R."/>
            <person name="Binder M."/>
            <person name="Bloem J."/>
            <person name="Labutti K."/>
            <person name="Salamov A."/>
            <person name="Andreopoulos B."/>
            <person name="Baker S."/>
            <person name="Barry K."/>
            <person name="Bills G."/>
            <person name="Bluhm B."/>
            <person name="Cannon C."/>
            <person name="Castanera R."/>
            <person name="Culley D."/>
            <person name="Daum C."/>
            <person name="Ezra D."/>
            <person name="Gonzalez J."/>
            <person name="Henrissat B."/>
            <person name="Kuo A."/>
            <person name="Liang C."/>
            <person name="Lipzen A."/>
            <person name="Lutzoni F."/>
            <person name="Magnuson J."/>
            <person name="Mondo S."/>
            <person name="Nolan M."/>
            <person name="Ohm R."/>
            <person name="Pangilinan J."/>
            <person name="Park H.-J."/>
            <person name="Ramirez L."/>
            <person name="Alfaro M."/>
            <person name="Sun H."/>
            <person name="Tritt A."/>
            <person name="Yoshinaga Y."/>
            <person name="Zwiers L.-H."/>
            <person name="Turgeon B."/>
            <person name="Goodwin S."/>
            <person name="Spatafora J."/>
            <person name="Crous P."/>
            <person name="Grigoriev I."/>
        </authorList>
    </citation>
    <scope>NUCLEOTIDE SEQUENCE</scope>
    <source>
        <strain evidence="1">CBS 207.26</strain>
    </source>
</reference>
<gene>
    <name evidence="1" type="ORF">K469DRAFT_270213</name>
</gene>
<name>A0A6A6DP28_9PEZI</name>
<evidence type="ECO:0000313" key="1">
    <source>
        <dbReference type="EMBL" id="KAF2180765.1"/>
    </source>
</evidence>
<dbReference type="EMBL" id="ML994656">
    <property type="protein sequence ID" value="KAF2180765.1"/>
    <property type="molecule type" value="Genomic_DNA"/>
</dbReference>
<organism evidence="1 2">
    <name type="scientific">Zopfia rhizophila CBS 207.26</name>
    <dbReference type="NCBI Taxonomy" id="1314779"/>
    <lineage>
        <taxon>Eukaryota</taxon>
        <taxon>Fungi</taxon>
        <taxon>Dikarya</taxon>
        <taxon>Ascomycota</taxon>
        <taxon>Pezizomycotina</taxon>
        <taxon>Dothideomycetes</taxon>
        <taxon>Dothideomycetes incertae sedis</taxon>
        <taxon>Zopfiaceae</taxon>
        <taxon>Zopfia</taxon>
    </lineage>
</organism>
<accession>A0A6A6DP28</accession>
<sequence length="77" mass="9147">MPATEFLQECYQSYNPTAMLESEMDYEVHDKKKAGPPQRLKQWLRAWEAKEDLSTAPKDDLAEHRALSTRKLRRRRV</sequence>
<evidence type="ECO:0000313" key="2">
    <source>
        <dbReference type="Proteomes" id="UP000800200"/>
    </source>
</evidence>
<protein>
    <submittedName>
        <fullName evidence="1">Uncharacterized protein</fullName>
    </submittedName>
</protein>
<keyword evidence="2" id="KW-1185">Reference proteome</keyword>
<dbReference type="AlphaFoldDB" id="A0A6A6DP28"/>
<proteinExistence type="predicted"/>
<dbReference type="Proteomes" id="UP000800200">
    <property type="component" value="Unassembled WGS sequence"/>
</dbReference>